<dbReference type="FunFam" id="1.20.1560.10:FF:000003">
    <property type="entry name" value="ABC transporter C family member 10"/>
    <property type="match status" value="1"/>
</dbReference>
<feature type="transmembrane region" description="Helical" evidence="12">
    <location>
        <begin position="38"/>
        <end position="56"/>
    </location>
</feature>
<dbReference type="FunFam" id="3.40.50.300:FF:001405">
    <property type="entry name" value="Multidrug resistance protein associated1"/>
    <property type="match status" value="1"/>
</dbReference>
<dbReference type="GO" id="GO:0005524">
    <property type="term" value="F:ATP binding"/>
    <property type="evidence" value="ECO:0007669"/>
    <property type="project" value="UniProtKB-KW"/>
</dbReference>
<feature type="transmembrane region" description="Helical" evidence="12">
    <location>
        <begin position="310"/>
        <end position="329"/>
    </location>
</feature>
<dbReference type="EMBL" id="OZ075145">
    <property type="protein sequence ID" value="CAL5048274.1"/>
    <property type="molecule type" value="Genomic_DNA"/>
</dbReference>
<feature type="transmembrane region" description="Helical" evidence="12">
    <location>
        <begin position="169"/>
        <end position="186"/>
    </location>
</feature>
<feature type="transmembrane region" description="Helical" evidence="12">
    <location>
        <begin position="108"/>
        <end position="126"/>
    </location>
</feature>
<evidence type="ECO:0000256" key="7">
    <source>
        <dbReference type="ARBA" id="ARBA00022840"/>
    </source>
</evidence>
<dbReference type="Gene3D" id="3.40.50.300">
    <property type="entry name" value="P-loop containing nucleotide triphosphate hydrolases"/>
    <property type="match status" value="2"/>
</dbReference>
<dbReference type="SUPFAM" id="SSF90123">
    <property type="entry name" value="ABC transporter transmembrane region"/>
    <property type="match status" value="2"/>
</dbReference>
<reference evidence="15" key="1">
    <citation type="submission" date="2024-10" db="EMBL/GenBank/DDBJ databases">
        <authorList>
            <person name="Ryan C."/>
        </authorList>
    </citation>
    <scope>NUCLEOTIDE SEQUENCE [LARGE SCALE GENOMIC DNA]</scope>
</reference>
<keyword evidence="8" id="KW-1278">Translocase</keyword>
<gene>
    <name evidence="15" type="ORF">URODEC1_LOCUS90357</name>
</gene>
<keyword evidence="7" id="KW-0067">ATP-binding</keyword>
<dbReference type="InterPro" id="IPR017871">
    <property type="entry name" value="ABC_transporter-like_CS"/>
</dbReference>
<dbReference type="CDD" id="cd03244">
    <property type="entry name" value="ABCC_MRP_domain2"/>
    <property type="match status" value="1"/>
</dbReference>
<feature type="transmembrane region" description="Helical" evidence="12">
    <location>
        <begin position="1171"/>
        <end position="1193"/>
    </location>
</feature>
<feature type="transmembrane region" description="Helical" evidence="12">
    <location>
        <begin position="1144"/>
        <end position="1165"/>
    </location>
</feature>
<evidence type="ECO:0000313" key="16">
    <source>
        <dbReference type="Proteomes" id="UP001497457"/>
    </source>
</evidence>
<keyword evidence="6" id="KW-0547">Nucleotide-binding</keyword>
<dbReference type="PROSITE" id="PS50929">
    <property type="entry name" value="ABC_TM1F"/>
    <property type="match status" value="2"/>
</dbReference>
<evidence type="ECO:0000256" key="5">
    <source>
        <dbReference type="ARBA" id="ARBA00022737"/>
    </source>
</evidence>
<organism evidence="15 16">
    <name type="scientific">Urochloa decumbens</name>
    <dbReference type="NCBI Taxonomy" id="240449"/>
    <lineage>
        <taxon>Eukaryota</taxon>
        <taxon>Viridiplantae</taxon>
        <taxon>Streptophyta</taxon>
        <taxon>Embryophyta</taxon>
        <taxon>Tracheophyta</taxon>
        <taxon>Spermatophyta</taxon>
        <taxon>Magnoliopsida</taxon>
        <taxon>Liliopsida</taxon>
        <taxon>Poales</taxon>
        <taxon>Poaceae</taxon>
        <taxon>PACMAD clade</taxon>
        <taxon>Panicoideae</taxon>
        <taxon>Panicodae</taxon>
        <taxon>Paniceae</taxon>
        <taxon>Melinidinae</taxon>
        <taxon>Urochloa</taxon>
    </lineage>
</organism>
<sequence length="1484" mass="162867">MADKGDPAMAVLGWSPSWVCGGRLTVTSPCVQRTLIDFVNAALLVAYAAALAAACVGRRRVPSATSRRSGSARWWRWCLAVVSACCIAAAVVYGAAGFNDASSDDVAAAAPYFFRALVWVALAASLHVQPSRPARTVAVLWWALFSLLATAYTAEMLISGDALDAIDLIAWPVNLLLLLCAVVSVLHRSHGHGDAFDNNGGLSEPLIGKDGIKAAPTSELYRAGVFRQLAFSWLNPLLRLGRSKALDLGDIPLIAGEDTAEHASRKFAEAWSRHVHDKARSRRSVGSNTLALVLGRCFLGEILLTGFYAFLRTLSIAVAPLLLFAFVWYSNQEERDLGVGLVLVCCLLLMKLVESLSQRHWFFDSRRTGMHIRSALMAVIFQKQLKLSSQGRKNHSTGEIVNYIAVDAYRLGDSISWLHMGWSSPLQLVFAIATLFWALKLGALPGLVPLVIFGFLNVPFAKILQGYQAKFMVAQDERLRSTSEILNSMKIIKLQSWEEKFRNMIESLRDGEFKWLRETQMKKAYGAVMYWMSPTVVSAVMYTATAVFGSAPLNASTLFTVLATLRVMAEPVRFLPEILTMMIQYKVSLDRIERFLLEDEIREEDVKRALSDNSDIRVQVQDGNFSWSANRADLSLRNVNLSISRGEKVAICGPVGSGKSSLLYALLGEIPRISGSVEVFGSVAYVSQNSWIQSGTVRDNILFGKPFNKELYEKAIKSCALDKDIENFDHGDLTEIGQRGLNMSGGQKQRIQLARAVYNDADVYLLDDPFSAVDAHTAAVFFYDCVMTALAEKTVVLVTHQVEFLTETSRILVMEGGQVSQQGKYSELLESGTAFEKLVSAHQSSITALDTSASQQNQVQGQLVPDENIVPSALQATRQASDIEIAAKGPSAAIQLTEEEEKGIGDLGWKPYKDYINVSKGAFQFSGMCTSQVLFTCFQIASTYWLAVAVQMDNVSAALLVGAYSGLSIFSCFFAYFRSLFAANLGLKASKAFFSGLMDSVFKAPMSFFDSTPVGRIITRASSDLSILDFDIPYSMAFVATGGIEVVTTVLVMGTVTWEVLVVAIPVTITMVYVQRYYVSSARELVRINGTTKAPVMNYASESILGVVTIRAFAAAERFIHSNMQLIDTDATMFFHTVAAQEWVLIRVEALQSLTIITAALFLVLVPPGAISPGFAGLCLSYALTLTSAQVFLTRFYSYLENYIISVERIKQYMHLPAEPPAIIPENRPPASWPQEGRIDLQGLKIRYRPNAPLVLKGITCTFAAGNKIGVVGRTGSGKSTLISSLFRLVDPAGGKILIDKLDICSIGLKDLRTKLSIIPQEPTLFRGTVRNNLDPLGLHSDQEIWEALEKCQLKTAISSTPALLDTVVSDDGDNWSAGQRQLFCLGRVLLRRNKILVLDEATASIDSATDAILQKVIRQQFSSCTVITIAHRVPTVTDSDRVLVLSYGKLLEYETPAKLLEDKQSAFAKLVAEYWANTKRNST</sequence>
<accession>A0ABC9DYD2</accession>
<protein>
    <submittedName>
        <fullName evidence="15">Uncharacterized protein</fullName>
    </submittedName>
</protein>
<dbReference type="InterPro" id="IPR050173">
    <property type="entry name" value="ABC_transporter_C-like"/>
</dbReference>
<dbReference type="InterPro" id="IPR027417">
    <property type="entry name" value="P-loop_NTPase"/>
</dbReference>
<dbReference type="GO" id="GO:0055085">
    <property type="term" value="P:transmembrane transport"/>
    <property type="evidence" value="ECO:0007669"/>
    <property type="project" value="UniProtKB-ARBA"/>
</dbReference>
<feature type="transmembrane region" description="Helical" evidence="12">
    <location>
        <begin position="524"/>
        <end position="545"/>
    </location>
</feature>
<evidence type="ECO:0000256" key="6">
    <source>
        <dbReference type="ARBA" id="ARBA00022741"/>
    </source>
</evidence>
<dbReference type="CDD" id="cd03250">
    <property type="entry name" value="ABCC_MRP_domain1"/>
    <property type="match status" value="1"/>
</dbReference>
<evidence type="ECO:0000313" key="15">
    <source>
        <dbReference type="EMBL" id="CAL5048274.1"/>
    </source>
</evidence>
<dbReference type="SMART" id="SM00382">
    <property type="entry name" value="AAA"/>
    <property type="match status" value="2"/>
</dbReference>
<dbReference type="InterPro" id="IPR044746">
    <property type="entry name" value="ABCC_6TM_D1"/>
</dbReference>
<feature type="domain" description="ABC transporter" evidence="13">
    <location>
        <begin position="618"/>
        <end position="841"/>
    </location>
</feature>
<keyword evidence="16" id="KW-1185">Reference proteome</keyword>
<feature type="transmembrane region" description="Helical" evidence="12">
    <location>
        <begin position="77"/>
        <end position="96"/>
    </location>
</feature>
<dbReference type="InterPro" id="IPR003439">
    <property type="entry name" value="ABC_transporter-like_ATP-bd"/>
</dbReference>
<evidence type="ECO:0000256" key="2">
    <source>
        <dbReference type="ARBA" id="ARBA00009726"/>
    </source>
</evidence>
<evidence type="ECO:0000256" key="3">
    <source>
        <dbReference type="ARBA" id="ARBA00022448"/>
    </source>
</evidence>
<feature type="transmembrane region" description="Helical" evidence="12">
    <location>
        <begin position="958"/>
        <end position="977"/>
    </location>
</feature>
<dbReference type="PANTHER" id="PTHR24223:SF108">
    <property type="entry name" value="ABC TRANSPORTER C FAMILY MEMBER 8"/>
    <property type="match status" value="1"/>
</dbReference>
<keyword evidence="10 12" id="KW-0472">Membrane</keyword>
<dbReference type="FunFam" id="1.20.1560.10:FF:000002">
    <property type="entry name" value="ABC transporter C family member 5"/>
    <property type="match status" value="1"/>
</dbReference>
<feature type="transmembrane region" description="Helical" evidence="12">
    <location>
        <begin position="933"/>
        <end position="952"/>
    </location>
</feature>
<name>A0ABC9DYD2_9POAL</name>
<dbReference type="InterPro" id="IPR003593">
    <property type="entry name" value="AAA+_ATPase"/>
</dbReference>
<dbReference type="InterPro" id="IPR011527">
    <property type="entry name" value="ABC1_TM_dom"/>
</dbReference>
<dbReference type="FunFam" id="3.40.50.300:FF:000169">
    <property type="entry name" value="ABC transporter C family member 3"/>
    <property type="match status" value="1"/>
</dbReference>
<evidence type="ECO:0000256" key="4">
    <source>
        <dbReference type="ARBA" id="ARBA00022692"/>
    </source>
</evidence>
<evidence type="ECO:0000259" key="14">
    <source>
        <dbReference type="PROSITE" id="PS50929"/>
    </source>
</evidence>
<feature type="domain" description="ABC transmembrane type-1" evidence="14">
    <location>
        <begin position="303"/>
        <end position="584"/>
    </location>
</feature>
<feature type="transmembrane region" description="Helical" evidence="12">
    <location>
        <begin position="428"/>
        <end position="456"/>
    </location>
</feature>
<dbReference type="Pfam" id="PF00005">
    <property type="entry name" value="ABC_tran"/>
    <property type="match status" value="2"/>
</dbReference>
<dbReference type="GO" id="GO:0016020">
    <property type="term" value="C:membrane"/>
    <property type="evidence" value="ECO:0007669"/>
    <property type="project" value="UniProtKB-SubCell"/>
</dbReference>
<comment type="function">
    <text evidence="11">ABC transporter that may affect phytic acid transport and compartmentalization. May function directly or indirectly in removing phytic acid from the cytosol or in vesicle trafficking. Required for phytic acid accumulation in developing seeds. Phytic acid is the primary storage form of phosphorus in cereal grains and other plant seeds.</text>
</comment>
<dbReference type="Proteomes" id="UP001497457">
    <property type="component" value="Chromosome 35b"/>
</dbReference>
<dbReference type="InterPro" id="IPR036640">
    <property type="entry name" value="ABC1_TM_sf"/>
</dbReference>
<feature type="transmembrane region" description="Helical" evidence="12">
    <location>
        <begin position="138"/>
        <end position="157"/>
    </location>
</feature>
<dbReference type="SUPFAM" id="SSF52540">
    <property type="entry name" value="P-loop containing nucleoside triphosphate hydrolases"/>
    <property type="match status" value="2"/>
</dbReference>
<dbReference type="Gene3D" id="1.20.1560.10">
    <property type="entry name" value="ABC transporter type 1, transmembrane domain"/>
    <property type="match status" value="2"/>
</dbReference>
<comment type="similarity">
    <text evidence="2">Belongs to the ABC transporter superfamily. ABCC family. Conjugate transporter (TC 3.A.1.208) subfamily.</text>
</comment>
<evidence type="ECO:0000256" key="8">
    <source>
        <dbReference type="ARBA" id="ARBA00022967"/>
    </source>
</evidence>
<proteinExistence type="inferred from homology"/>
<keyword evidence="5" id="KW-0677">Repeat</keyword>
<evidence type="ECO:0000256" key="1">
    <source>
        <dbReference type="ARBA" id="ARBA00004141"/>
    </source>
</evidence>
<keyword evidence="3" id="KW-0813">Transport</keyword>
<dbReference type="InterPro" id="IPR044726">
    <property type="entry name" value="ABCC_6TM_D2"/>
</dbReference>
<comment type="subcellular location">
    <subcellularLocation>
        <location evidence="1">Membrane</location>
        <topology evidence="1">Multi-pass membrane protein</topology>
    </subcellularLocation>
</comment>
<dbReference type="PROSITE" id="PS50893">
    <property type="entry name" value="ABC_TRANSPORTER_2"/>
    <property type="match status" value="2"/>
</dbReference>
<dbReference type="Pfam" id="PF00664">
    <property type="entry name" value="ABC_membrane"/>
    <property type="match status" value="2"/>
</dbReference>
<evidence type="ECO:0000259" key="13">
    <source>
        <dbReference type="PROSITE" id="PS50893"/>
    </source>
</evidence>
<dbReference type="CDD" id="cd18580">
    <property type="entry name" value="ABC_6TM_ABCC_D2"/>
    <property type="match status" value="1"/>
</dbReference>
<evidence type="ECO:0000256" key="9">
    <source>
        <dbReference type="ARBA" id="ARBA00022989"/>
    </source>
</evidence>
<feature type="domain" description="ABC transporter" evidence="13">
    <location>
        <begin position="1241"/>
        <end position="1473"/>
    </location>
</feature>
<feature type="transmembrane region" description="Helical" evidence="12">
    <location>
        <begin position="336"/>
        <end position="353"/>
    </location>
</feature>
<evidence type="ECO:0000256" key="11">
    <source>
        <dbReference type="ARBA" id="ARBA00057614"/>
    </source>
</evidence>
<dbReference type="CDD" id="cd18579">
    <property type="entry name" value="ABC_6TM_ABCC_D1"/>
    <property type="match status" value="1"/>
</dbReference>
<evidence type="ECO:0000256" key="10">
    <source>
        <dbReference type="ARBA" id="ARBA00023136"/>
    </source>
</evidence>
<feature type="domain" description="ABC transmembrane type-1" evidence="14">
    <location>
        <begin position="933"/>
        <end position="1202"/>
    </location>
</feature>
<evidence type="ECO:0000256" key="12">
    <source>
        <dbReference type="SAM" id="Phobius"/>
    </source>
</evidence>
<keyword evidence="9 12" id="KW-1133">Transmembrane helix</keyword>
<dbReference type="PANTHER" id="PTHR24223">
    <property type="entry name" value="ATP-BINDING CASSETTE SUB-FAMILY C"/>
    <property type="match status" value="1"/>
</dbReference>
<dbReference type="PROSITE" id="PS00211">
    <property type="entry name" value="ABC_TRANSPORTER_1"/>
    <property type="match status" value="1"/>
</dbReference>
<keyword evidence="4 12" id="KW-0812">Transmembrane</keyword>